<gene>
    <name evidence="4" type="primary">cei</name>
    <name evidence="4" type="ORF">GPZ80_19940</name>
</gene>
<organism evidence="4 5">
    <name type="scientific">Actinokineospora xionganensis</name>
    <dbReference type="NCBI Taxonomy" id="2684470"/>
    <lineage>
        <taxon>Bacteria</taxon>
        <taxon>Bacillati</taxon>
        <taxon>Actinomycetota</taxon>
        <taxon>Actinomycetes</taxon>
        <taxon>Pseudonocardiales</taxon>
        <taxon>Pseudonocardiaceae</taxon>
        <taxon>Actinokineospora</taxon>
    </lineage>
</organism>
<keyword evidence="2" id="KW-0812">Transmembrane</keyword>
<evidence type="ECO:0000256" key="1">
    <source>
        <dbReference type="SAM" id="MobiDB-lite"/>
    </source>
</evidence>
<evidence type="ECO:0000256" key="2">
    <source>
        <dbReference type="SAM" id="Phobius"/>
    </source>
</evidence>
<proteinExistence type="predicted"/>
<keyword evidence="2" id="KW-0472">Membrane</keyword>
<protein>
    <submittedName>
        <fullName evidence="4">Envelope integrity protein Cei</fullName>
    </submittedName>
</protein>
<comment type="caution">
    <text evidence="4">The sequence shown here is derived from an EMBL/GenBank/DDBJ whole genome shotgun (WGS) entry which is preliminary data.</text>
</comment>
<reference evidence="4 5" key="1">
    <citation type="submission" date="2020-06" db="EMBL/GenBank/DDBJ databases">
        <title>Actinokineospora xiongansis sp. nov., isolated from soil of Baiyangdian.</title>
        <authorList>
            <person name="Zhang X."/>
        </authorList>
    </citation>
    <scope>NUCLEOTIDE SEQUENCE [LARGE SCALE GENOMIC DNA]</scope>
    <source>
        <strain evidence="4 5">HBU206404</strain>
    </source>
</reference>
<name>A0ABR7LAC0_9PSEU</name>
<dbReference type="NCBIfam" id="NF035953">
    <property type="entry name" value="integrity_Cei"/>
    <property type="match status" value="1"/>
</dbReference>
<dbReference type="EMBL" id="JABVED010000011">
    <property type="protein sequence ID" value="MBC6449438.1"/>
    <property type="molecule type" value="Genomic_DNA"/>
</dbReference>
<keyword evidence="2" id="KW-1133">Transmembrane helix</keyword>
<keyword evidence="5" id="KW-1185">Reference proteome</keyword>
<accession>A0ABR7LAC0</accession>
<dbReference type="InterPro" id="IPR027381">
    <property type="entry name" value="LytR/CpsA/Psr_C"/>
</dbReference>
<dbReference type="Proteomes" id="UP000734823">
    <property type="component" value="Unassembled WGS sequence"/>
</dbReference>
<sequence length="225" mass="23893">MRNAPGGRYRKRRPLPALILIVVLGVAAGIVWLQVIKADRSSARQMTCSPPAVPAEGTAPPPLGETLDRAGLDRTNPAPAGTALVRVVNASGQNRQAGAVTETLRELGFTQIADPANDLIYPRGSLDCRSQIRFGPQGASVARTLNILEPCAELVRDERQDATVDFAIGQRFDHLKPSPEARKVVETLAEWAASHPDAQGGLLSDGTAAAPIPQDLIDGALDQRC</sequence>
<evidence type="ECO:0000259" key="3">
    <source>
        <dbReference type="Pfam" id="PF13399"/>
    </source>
</evidence>
<dbReference type="Pfam" id="PF13399">
    <property type="entry name" value="LytR_C"/>
    <property type="match status" value="1"/>
</dbReference>
<feature type="region of interest" description="Disordered" evidence="1">
    <location>
        <begin position="46"/>
        <end position="75"/>
    </location>
</feature>
<feature type="domain" description="LytR/CpsA/Psr regulator C-terminal" evidence="3">
    <location>
        <begin position="85"/>
        <end position="172"/>
    </location>
</feature>
<evidence type="ECO:0000313" key="4">
    <source>
        <dbReference type="EMBL" id="MBC6449438.1"/>
    </source>
</evidence>
<feature type="transmembrane region" description="Helical" evidence="2">
    <location>
        <begin position="15"/>
        <end position="36"/>
    </location>
</feature>
<evidence type="ECO:0000313" key="5">
    <source>
        <dbReference type="Proteomes" id="UP000734823"/>
    </source>
</evidence>